<name>A0A165SY61_9HYPH</name>
<dbReference type="InterPro" id="IPR011008">
    <property type="entry name" value="Dimeric_a/b-barrel"/>
</dbReference>
<dbReference type="Gene3D" id="3.30.70.100">
    <property type="match status" value="1"/>
</dbReference>
<dbReference type="STRING" id="989403.SAMN05421798_11519"/>
<keyword evidence="3" id="KW-1185">Reference proteome</keyword>
<evidence type="ECO:0000259" key="1">
    <source>
        <dbReference type="PROSITE" id="PS51725"/>
    </source>
</evidence>
<keyword evidence="2" id="KW-0560">Oxidoreductase</keyword>
<dbReference type="Proteomes" id="UP000076577">
    <property type="component" value="Unassembled WGS sequence"/>
</dbReference>
<dbReference type="InterPro" id="IPR050744">
    <property type="entry name" value="AI-2_Isomerase_LsrG"/>
</dbReference>
<sequence>MYIISGSFKAKDECRADLISMAKKLITPSQAEEGCISYNVYESPLNPGEFLFFERWKTREAITNHFEQPYFKDFSQKFPAMIVGSAQIEIHEVKGTEQV</sequence>
<dbReference type="PROSITE" id="PS51725">
    <property type="entry name" value="ABM"/>
    <property type="match status" value="1"/>
</dbReference>
<accession>A0A165SY61</accession>
<dbReference type="SUPFAM" id="SSF54909">
    <property type="entry name" value="Dimeric alpha+beta barrel"/>
    <property type="match status" value="1"/>
</dbReference>
<dbReference type="InterPro" id="IPR007138">
    <property type="entry name" value="ABM_dom"/>
</dbReference>
<dbReference type="EC" id="1.-.-.-" evidence="2"/>
<keyword evidence="2" id="KW-0503">Monooxygenase</keyword>
<protein>
    <submittedName>
        <fullName evidence="2">Putative monooxygenase</fullName>
        <ecNumber evidence="2">1.-.-.-</ecNumber>
    </submittedName>
</protein>
<dbReference type="AlphaFoldDB" id="A0A165SY61"/>
<dbReference type="PANTHER" id="PTHR33336">
    <property type="entry name" value="QUINOL MONOOXYGENASE YGIN-RELATED"/>
    <property type="match status" value="1"/>
</dbReference>
<comment type="caution">
    <text evidence="2">The sequence shown here is derived from an EMBL/GenBank/DDBJ whole genome shotgun (WGS) entry which is preliminary data.</text>
</comment>
<reference evidence="2 3" key="1">
    <citation type="journal article" date="2016" name="Front. Microbiol.">
        <title>Comparative Genomic Analysis Reveals a Diverse Repertoire of Genes Involved in Prokaryote-Eukaryote Interactions within the Pseudovibrio Genus.</title>
        <authorList>
            <person name="Romano S."/>
            <person name="Fernandez-Guerra A."/>
            <person name="Reen F.J."/>
            <person name="Glockner F.O."/>
            <person name="Crowley S.P."/>
            <person name="O'Sullivan O."/>
            <person name="Cotter P.D."/>
            <person name="Adams C."/>
            <person name="Dobson A.D."/>
            <person name="O'Gara F."/>
        </authorList>
    </citation>
    <scope>NUCLEOTIDE SEQUENCE [LARGE SCALE GENOMIC DNA]</scope>
    <source>
        <strain evidence="2 3">Ad2</strain>
    </source>
</reference>
<evidence type="ECO:0000313" key="3">
    <source>
        <dbReference type="Proteomes" id="UP000076577"/>
    </source>
</evidence>
<gene>
    <name evidence="2" type="ORF">PsAD2_04566</name>
</gene>
<evidence type="ECO:0000313" key="2">
    <source>
        <dbReference type="EMBL" id="KZL05015.1"/>
    </source>
</evidence>
<dbReference type="PANTHER" id="PTHR33336:SF3">
    <property type="entry name" value="ABM DOMAIN-CONTAINING PROTEIN"/>
    <property type="match status" value="1"/>
</dbReference>
<dbReference type="EMBL" id="LMCB01000160">
    <property type="protein sequence ID" value="KZL05015.1"/>
    <property type="molecule type" value="Genomic_DNA"/>
</dbReference>
<organism evidence="2 3">
    <name type="scientific">Pseudovibrio axinellae</name>
    <dbReference type="NCBI Taxonomy" id="989403"/>
    <lineage>
        <taxon>Bacteria</taxon>
        <taxon>Pseudomonadati</taxon>
        <taxon>Pseudomonadota</taxon>
        <taxon>Alphaproteobacteria</taxon>
        <taxon>Hyphomicrobiales</taxon>
        <taxon>Stappiaceae</taxon>
        <taxon>Pseudovibrio</taxon>
    </lineage>
</organism>
<proteinExistence type="predicted"/>
<feature type="domain" description="ABM" evidence="1">
    <location>
        <begin position="2"/>
        <end position="90"/>
    </location>
</feature>
<dbReference type="Pfam" id="PF03992">
    <property type="entry name" value="ABM"/>
    <property type="match status" value="1"/>
</dbReference>
<dbReference type="PATRIC" id="fig|989403.3.peg.4998"/>
<dbReference type="GO" id="GO:0004497">
    <property type="term" value="F:monooxygenase activity"/>
    <property type="evidence" value="ECO:0007669"/>
    <property type="project" value="UniProtKB-KW"/>
</dbReference>